<evidence type="ECO:0000256" key="1">
    <source>
        <dbReference type="SAM" id="Phobius"/>
    </source>
</evidence>
<feature type="transmembrane region" description="Helical" evidence="1">
    <location>
        <begin position="92"/>
        <end position="111"/>
    </location>
</feature>
<keyword evidence="3" id="KW-1185">Reference proteome</keyword>
<keyword evidence="1" id="KW-1133">Transmembrane helix</keyword>
<feature type="domain" description="Carboxylesterase type B" evidence="2">
    <location>
        <begin position="15"/>
        <end position="73"/>
    </location>
</feature>
<dbReference type="InterPro" id="IPR002018">
    <property type="entry name" value="CarbesteraseB"/>
</dbReference>
<protein>
    <submittedName>
        <fullName evidence="4">COesterase domain-containing protein</fullName>
    </submittedName>
</protein>
<dbReference type="WBParaSite" id="L893_g30436.t1">
    <property type="protein sequence ID" value="L893_g30436.t1"/>
    <property type="gene ID" value="L893_g30436"/>
</dbReference>
<evidence type="ECO:0000313" key="3">
    <source>
        <dbReference type="Proteomes" id="UP000095287"/>
    </source>
</evidence>
<reference evidence="4" key="1">
    <citation type="submission" date="2016-11" db="UniProtKB">
        <authorList>
            <consortium name="WormBaseParasite"/>
        </authorList>
    </citation>
    <scope>IDENTIFICATION</scope>
</reference>
<dbReference type="Gene3D" id="3.40.50.1820">
    <property type="entry name" value="alpha/beta hydrolase"/>
    <property type="match status" value="1"/>
</dbReference>
<accession>A0A1I7ZVU6</accession>
<keyword evidence="1" id="KW-0812">Transmembrane</keyword>
<dbReference type="InterPro" id="IPR029058">
    <property type="entry name" value="AB_hydrolase_fold"/>
</dbReference>
<dbReference type="Proteomes" id="UP000095287">
    <property type="component" value="Unplaced"/>
</dbReference>
<evidence type="ECO:0000259" key="2">
    <source>
        <dbReference type="Pfam" id="PF00135"/>
    </source>
</evidence>
<proteinExistence type="predicted"/>
<dbReference type="AlphaFoldDB" id="A0A1I7ZVU6"/>
<sequence>MRFISRSKYIDVLLGLFHKAITISGSSFANFAINERVVKESQHLAEFLECEGSSQEILECLRNRSIDEFYVALVHISLLLCPRRCEHQKFKICSFLLGSIYSTTTLGTIVLQGKRRTAK</sequence>
<dbReference type="Pfam" id="PF00135">
    <property type="entry name" value="COesterase"/>
    <property type="match status" value="1"/>
</dbReference>
<dbReference type="SUPFAM" id="SSF53474">
    <property type="entry name" value="alpha/beta-Hydrolases"/>
    <property type="match status" value="1"/>
</dbReference>
<name>A0A1I7ZVU6_9BILA</name>
<keyword evidence="1" id="KW-0472">Membrane</keyword>
<organism evidence="3 4">
    <name type="scientific">Steinernema glaseri</name>
    <dbReference type="NCBI Taxonomy" id="37863"/>
    <lineage>
        <taxon>Eukaryota</taxon>
        <taxon>Metazoa</taxon>
        <taxon>Ecdysozoa</taxon>
        <taxon>Nematoda</taxon>
        <taxon>Chromadorea</taxon>
        <taxon>Rhabditida</taxon>
        <taxon>Tylenchina</taxon>
        <taxon>Panagrolaimomorpha</taxon>
        <taxon>Strongyloidoidea</taxon>
        <taxon>Steinernematidae</taxon>
        <taxon>Steinernema</taxon>
    </lineage>
</organism>
<evidence type="ECO:0000313" key="4">
    <source>
        <dbReference type="WBParaSite" id="L893_g30436.t1"/>
    </source>
</evidence>